<feature type="transmembrane region" description="Helical" evidence="1">
    <location>
        <begin position="110"/>
        <end position="130"/>
    </location>
</feature>
<evidence type="ECO:0000256" key="1">
    <source>
        <dbReference type="SAM" id="Phobius"/>
    </source>
</evidence>
<dbReference type="Proteomes" id="UP000294028">
    <property type="component" value="Unassembled WGS sequence"/>
</dbReference>
<gene>
    <name evidence="2" type="ORF">ELS19_18795</name>
</gene>
<organism evidence="2 3">
    <name type="scientific">Halogeometricum borinquense</name>
    <dbReference type="NCBI Taxonomy" id="60847"/>
    <lineage>
        <taxon>Archaea</taxon>
        <taxon>Methanobacteriati</taxon>
        <taxon>Methanobacteriota</taxon>
        <taxon>Stenosarchaea group</taxon>
        <taxon>Halobacteria</taxon>
        <taxon>Halobacteriales</taxon>
        <taxon>Haloferacaceae</taxon>
        <taxon>Halogeometricum</taxon>
    </lineage>
</organism>
<dbReference type="AlphaFoldDB" id="A0A482SZI8"/>
<comment type="caution">
    <text evidence="2">The sequence shown here is derived from an EMBL/GenBank/DDBJ whole genome shotgun (WGS) entry which is preliminary data.</text>
</comment>
<evidence type="ECO:0000313" key="3">
    <source>
        <dbReference type="Proteomes" id="UP000294028"/>
    </source>
</evidence>
<dbReference type="OMA" id="IAFVIWM"/>
<feature type="transmembrane region" description="Helical" evidence="1">
    <location>
        <begin position="42"/>
        <end position="64"/>
    </location>
</feature>
<dbReference type="EMBL" id="RZHH01000003">
    <property type="protein sequence ID" value="RYJ08551.1"/>
    <property type="molecule type" value="Genomic_DNA"/>
</dbReference>
<sequence length="146" mass="15286">MAMRITSRVRKVELALSVTSLVTIVVLSAIPPIHLSSLSSTVVGRAIAFVIWMVPLALSAVVLYRVRASKRSRSTYVIGGLSVLTAALILLDTQTVIVSEGFLTHSGTGAFSRPLIAVVAGSLLATAVVIKELVSQAADQQSAQTS</sequence>
<protein>
    <submittedName>
        <fullName evidence="2">Uncharacterized protein</fullName>
    </submittedName>
</protein>
<reference evidence="2 3" key="1">
    <citation type="submission" date="2018-12" db="EMBL/GenBank/DDBJ databases">
        <title>Genome analysis provides insights into bioremediation potentialities of Halogeometricum borinquense strain N11.</title>
        <authorList>
            <person name="Najjari A."/>
            <person name="Youssef N."/>
            <person name="Fhoula I."/>
            <person name="Ben Dhia O."/>
            <person name="Mahjoubi M."/>
            <person name="Ouzari H.I."/>
            <person name="Cherif A."/>
        </authorList>
    </citation>
    <scope>NUCLEOTIDE SEQUENCE [LARGE SCALE GENOMIC DNA]</scope>
    <source>
        <strain evidence="2 3">N11</strain>
    </source>
</reference>
<evidence type="ECO:0000313" key="2">
    <source>
        <dbReference type="EMBL" id="RYJ08551.1"/>
    </source>
</evidence>
<keyword evidence="1" id="KW-0812">Transmembrane</keyword>
<feature type="transmembrane region" description="Helical" evidence="1">
    <location>
        <begin position="76"/>
        <end position="98"/>
    </location>
</feature>
<proteinExistence type="predicted"/>
<keyword evidence="1" id="KW-0472">Membrane</keyword>
<feature type="transmembrane region" description="Helical" evidence="1">
    <location>
        <begin position="12"/>
        <end position="30"/>
    </location>
</feature>
<keyword evidence="1" id="KW-1133">Transmembrane helix</keyword>
<accession>A0A482SZI8</accession>
<name>A0A482SZI8_9EURY</name>